<proteinExistence type="predicted"/>
<dbReference type="Proteomes" id="UP000568022">
    <property type="component" value="Unassembled WGS sequence"/>
</dbReference>
<evidence type="ECO:0000256" key="1">
    <source>
        <dbReference type="SAM" id="MobiDB-lite"/>
    </source>
</evidence>
<evidence type="ECO:0000313" key="2">
    <source>
        <dbReference type="EMBL" id="MBB5127773.1"/>
    </source>
</evidence>
<feature type="compositionally biased region" description="Polar residues" evidence="1">
    <location>
        <begin position="8"/>
        <end position="18"/>
    </location>
</feature>
<organism evidence="2 3">
    <name type="scientific">Streptomyces griseoloalbus</name>
    <dbReference type="NCBI Taxonomy" id="67303"/>
    <lineage>
        <taxon>Bacteria</taxon>
        <taxon>Bacillati</taxon>
        <taxon>Actinomycetota</taxon>
        <taxon>Actinomycetes</taxon>
        <taxon>Kitasatosporales</taxon>
        <taxon>Streptomycetaceae</taxon>
        <taxon>Streptomyces</taxon>
    </lineage>
</organism>
<evidence type="ECO:0000313" key="3">
    <source>
        <dbReference type="Proteomes" id="UP000568022"/>
    </source>
</evidence>
<feature type="region of interest" description="Disordered" evidence="1">
    <location>
        <begin position="1"/>
        <end position="31"/>
    </location>
</feature>
<dbReference type="EMBL" id="JACHJE010000010">
    <property type="protein sequence ID" value="MBB5127773.1"/>
    <property type="molecule type" value="Genomic_DNA"/>
</dbReference>
<name>A0A7W8F946_9ACTN</name>
<gene>
    <name evidence="2" type="ORF">FHS32_004526</name>
</gene>
<dbReference type="AlphaFoldDB" id="A0A7W8F946"/>
<comment type="caution">
    <text evidence="2">The sequence shown here is derived from an EMBL/GenBank/DDBJ whole genome shotgun (WGS) entry which is preliminary data.</text>
</comment>
<protein>
    <submittedName>
        <fullName evidence="2">Uncharacterized protein</fullName>
    </submittedName>
</protein>
<accession>A0A7W8F946</accession>
<sequence length="31" mass="3146">MLDDVGTSCATTNATPETSFAPRHGVDAPLA</sequence>
<keyword evidence="3" id="KW-1185">Reference proteome</keyword>
<reference evidence="2 3" key="1">
    <citation type="submission" date="2020-08" db="EMBL/GenBank/DDBJ databases">
        <title>Genomic Encyclopedia of Type Strains, Phase III (KMG-III): the genomes of soil and plant-associated and newly described type strains.</title>
        <authorList>
            <person name="Whitman W."/>
        </authorList>
    </citation>
    <scope>NUCLEOTIDE SEQUENCE [LARGE SCALE GENOMIC DNA]</scope>
    <source>
        <strain evidence="2 3">CECT 3226</strain>
    </source>
</reference>